<proteinExistence type="predicted"/>
<dbReference type="PANTHER" id="PTHR15729:SF12">
    <property type="entry name" value="RHO GTPASE-ACTIVATING PROTEIN 30"/>
    <property type="match status" value="1"/>
</dbReference>
<organism evidence="3 4">
    <name type="scientific">Mugilogobius chulae</name>
    <name type="common">yellowstripe goby</name>
    <dbReference type="NCBI Taxonomy" id="88201"/>
    <lineage>
        <taxon>Eukaryota</taxon>
        <taxon>Metazoa</taxon>
        <taxon>Chordata</taxon>
        <taxon>Craniata</taxon>
        <taxon>Vertebrata</taxon>
        <taxon>Euteleostomi</taxon>
        <taxon>Actinopterygii</taxon>
        <taxon>Neopterygii</taxon>
        <taxon>Teleostei</taxon>
        <taxon>Neoteleostei</taxon>
        <taxon>Acanthomorphata</taxon>
        <taxon>Gobiaria</taxon>
        <taxon>Gobiiformes</taxon>
        <taxon>Gobioidei</taxon>
        <taxon>Gobiidae</taxon>
        <taxon>Gobionellinae</taxon>
        <taxon>Mugilogobius</taxon>
    </lineage>
</organism>
<feature type="region of interest" description="Disordered" evidence="2">
    <location>
        <begin position="259"/>
        <end position="278"/>
    </location>
</feature>
<feature type="region of interest" description="Disordered" evidence="2">
    <location>
        <begin position="388"/>
        <end position="432"/>
    </location>
</feature>
<accession>A0AAW0Q0X1</accession>
<feature type="region of interest" description="Disordered" evidence="2">
    <location>
        <begin position="1"/>
        <end position="136"/>
    </location>
</feature>
<evidence type="ECO:0000313" key="3">
    <source>
        <dbReference type="EMBL" id="KAK7944888.1"/>
    </source>
</evidence>
<feature type="compositionally biased region" description="Basic and acidic residues" evidence="2">
    <location>
        <begin position="935"/>
        <end position="945"/>
    </location>
</feature>
<feature type="region of interest" description="Disordered" evidence="2">
    <location>
        <begin position="543"/>
        <end position="562"/>
    </location>
</feature>
<keyword evidence="1" id="KW-0343">GTPase activation</keyword>
<comment type="caution">
    <text evidence="3">The sequence shown here is derived from an EMBL/GenBank/DDBJ whole genome shotgun (WGS) entry which is preliminary data.</text>
</comment>
<name>A0AAW0Q0X1_9GOBI</name>
<feature type="compositionally biased region" description="Basic residues" evidence="2">
    <location>
        <begin position="12"/>
        <end position="21"/>
    </location>
</feature>
<dbReference type="AlphaFoldDB" id="A0AAW0Q0X1"/>
<feature type="region of interest" description="Disordered" evidence="2">
    <location>
        <begin position="928"/>
        <end position="949"/>
    </location>
</feature>
<reference evidence="4" key="1">
    <citation type="submission" date="2024-04" db="EMBL/GenBank/DDBJ databases">
        <title>Salinicola lusitanus LLJ914,a marine bacterium isolated from the Okinawa Trough.</title>
        <authorList>
            <person name="Li J."/>
        </authorList>
    </citation>
    <scope>NUCLEOTIDE SEQUENCE [LARGE SCALE GENOMIC DNA]</scope>
</reference>
<dbReference type="EMBL" id="JBBPFD010000001">
    <property type="protein sequence ID" value="KAK7944888.1"/>
    <property type="molecule type" value="Genomic_DNA"/>
</dbReference>
<feature type="region of interest" description="Disordered" evidence="2">
    <location>
        <begin position="810"/>
        <end position="851"/>
    </location>
</feature>
<feature type="compositionally biased region" description="Basic and acidic residues" evidence="2">
    <location>
        <begin position="645"/>
        <end position="660"/>
    </location>
</feature>
<dbReference type="GO" id="GO:0007264">
    <property type="term" value="P:small GTPase-mediated signal transduction"/>
    <property type="evidence" value="ECO:0007669"/>
    <property type="project" value="TreeGrafter"/>
</dbReference>
<evidence type="ECO:0000256" key="1">
    <source>
        <dbReference type="ARBA" id="ARBA00022468"/>
    </source>
</evidence>
<feature type="compositionally biased region" description="Pro residues" evidence="2">
    <location>
        <begin position="344"/>
        <end position="363"/>
    </location>
</feature>
<evidence type="ECO:0000256" key="2">
    <source>
        <dbReference type="SAM" id="MobiDB-lite"/>
    </source>
</evidence>
<dbReference type="Proteomes" id="UP001460270">
    <property type="component" value="Unassembled WGS sequence"/>
</dbReference>
<feature type="compositionally biased region" description="Basic and acidic residues" evidence="2">
    <location>
        <begin position="823"/>
        <end position="844"/>
    </location>
</feature>
<protein>
    <submittedName>
        <fullName evidence="3">Uncharacterized protein</fullName>
    </submittedName>
</protein>
<evidence type="ECO:0000313" key="4">
    <source>
        <dbReference type="Proteomes" id="UP001460270"/>
    </source>
</evidence>
<keyword evidence="4" id="KW-1185">Reference proteome</keyword>
<feature type="compositionally biased region" description="Polar residues" evidence="2">
    <location>
        <begin position="99"/>
        <end position="110"/>
    </location>
</feature>
<dbReference type="InterPro" id="IPR051576">
    <property type="entry name" value="PX-Rho_GAP"/>
</dbReference>
<dbReference type="PANTHER" id="PTHR15729">
    <property type="entry name" value="CDC42 GTPASE-ACTIVATING PROTEIN"/>
    <property type="match status" value="1"/>
</dbReference>
<dbReference type="GO" id="GO:0005096">
    <property type="term" value="F:GTPase activator activity"/>
    <property type="evidence" value="ECO:0007669"/>
    <property type="project" value="UniProtKB-KW"/>
</dbReference>
<sequence length="999" mass="111503">MSIFNIGGRFHETKRRHKHSTKEKEHPTLRSARSMDSLSCTANNNGDPTRSPRPPSTHLSPLSIPQPQPPPPPESVTTFSSSPRVGSEYAVTYRRGTGLVNTGTQGTYTSLDPDAPTPGPETVQTRSPGPSAKSGRRIVHITGPTLVTVPLHITSNLALGVLQRGGADRIVQRGKDKDLGERKGSEVEKKEAEEEEKSDTKRVLDVGEVEGERGEIGRRQCEWEVEPTETKRPKSEASNSNQEDEYMDMEVKSHYEPETTKVIDDPVFDPTYSPFDPEEVLNSAEVDDLTLSGYVQDNFDFLDQMDCSIMDCSVSNQVNEFSVEPPGHSDEEYETMDRSQPGHSPLPPPSLVVSPPTVPPLAPPTTQNTSPARPVSLDIYTRHSKSLSLPYMTSPVERPGASSSESEDDSGSDEQGYISSSEGEDGDDENMFVKSLPSDFFLNNLANTEIQHDICEKSSLEVDEQNVSEGQASQMIQDEILVEENELYQTEKDIHSLESETKNLQNDSLDAAENLAEKTNQDFVVGQTSEITQDEFDENVIKRVPSQTIETTDKDLDESESMVMQKETLYEPVRDDLEAQREQEVHGNEEEMAEILEADPHEETDAVEESFEPADGVTEQPNPTEEELDQLDQILLQEMDVMDSEDIKSDNPQTQDKEEITGGNLDSTKEEVCQETEQIESDGADIVVNILQEQNDNENIFKNETGEQKSTENIWDELEDVVCEVIEDMETEAKATENSTNDGKDVNNVENETVVLQEDQFEPNNKLEDGPFEAQHDQDVAIDANAKEAVEKASQKSQNLAQITDKEMHSAEHFEDECNQEANAKDVPEKHSQMLQSLDKEIHFDSQSNQDVAVNANANDVASYANAKDVIEKSNPNLAQNEKEIHSVLGVGSKVVTSKLPKVYQVKAVPIVPPKPQHCKLTALMLRQQQQQQQQKERSHEEKRFSYGAEVEEQVNVASRWRDGEESTRTPSMCFDEAVAIATLRRGKGKDNDRDRQKE</sequence>
<feature type="compositionally biased region" description="Basic and acidic residues" evidence="2">
    <location>
        <begin position="173"/>
        <end position="235"/>
    </location>
</feature>
<feature type="region of interest" description="Disordered" evidence="2">
    <location>
        <begin position="173"/>
        <end position="247"/>
    </location>
</feature>
<feature type="compositionally biased region" description="Pro residues" evidence="2">
    <location>
        <begin position="64"/>
        <end position="74"/>
    </location>
</feature>
<gene>
    <name evidence="3" type="ORF">WMY93_000616</name>
</gene>
<feature type="region of interest" description="Disordered" evidence="2">
    <location>
        <begin position="319"/>
        <end position="375"/>
    </location>
</feature>
<feature type="region of interest" description="Disordered" evidence="2">
    <location>
        <begin position="596"/>
        <end position="671"/>
    </location>
</feature>
<feature type="region of interest" description="Disordered" evidence="2">
    <location>
        <begin position="569"/>
        <end position="588"/>
    </location>
</feature>
<feature type="compositionally biased region" description="Polar residues" evidence="2">
    <location>
        <begin position="34"/>
        <end position="48"/>
    </location>
</feature>